<dbReference type="RefSeq" id="WP_379027708.1">
    <property type="nucleotide sequence ID" value="NZ_JBHRXE010000005.1"/>
</dbReference>
<proteinExistence type="predicted"/>
<reference evidence="2" key="1">
    <citation type="journal article" date="2019" name="Int. J. Syst. Evol. Microbiol.">
        <title>The Global Catalogue of Microorganisms (GCM) 10K type strain sequencing project: providing services to taxonomists for standard genome sequencing and annotation.</title>
        <authorList>
            <consortium name="The Broad Institute Genomics Platform"/>
            <consortium name="The Broad Institute Genome Sequencing Center for Infectious Disease"/>
            <person name="Wu L."/>
            <person name="Ma J."/>
        </authorList>
    </citation>
    <scope>NUCLEOTIDE SEQUENCE [LARGE SCALE GENOMIC DNA]</scope>
    <source>
        <strain evidence="2">VKM B-3226</strain>
    </source>
</reference>
<comment type="caution">
    <text evidence="1">The sequence shown here is derived from an EMBL/GenBank/DDBJ whole genome shotgun (WGS) entry which is preliminary data.</text>
</comment>
<dbReference type="SUPFAM" id="SSF52980">
    <property type="entry name" value="Restriction endonuclease-like"/>
    <property type="match status" value="1"/>
</dbReference>
<sequence>MPNPDPMTETLPVKPGQRLARGVARMLTGIGHAALAEFVPAGGLRVDVISVSPKGEIWVVECKSCRADFVADRKWQGYLEFCDRFFWAVDADFPEDLLPAGSGLIRADSWGAELVRMAPETRLAGARRSRLLRDIARVSTARLLALTDPLGISGAAS</sequence>
<dbReference type="InterPro" id="IPR011335">
    <property type="entry name" value="Restrct_endonuc-II-like"/>
</dbReference>
<name>A0ABV7RTS3_9RHOB</name>
<dbReference type="InterPro" id="IPR009394">
    <property type="entry name" value="MmcB-like"/>
</dbReference>
<gene>
    <name evidence="1" type="ORF">ACFOMP_02030</name>
</gene>
<evidence type="ECO:0000313" key="2">
    <source>
        <dbReference type="Proteomes" id="UP001595596"/>
    </source>
</evidence>
<dbReference type="EMBL" id="JBHRXE010000005">
    <property type="protein sequence ID" value="MFC3568229.1"/>
    <property type="molecule type" value="Genomic_DNA"/>
</dbReference>
<evidence type="ECO:0000313" key="1">
    <source>
        <dbReference type="EMBL" id="MFC3568229.1"/>
    </source>
</evidence>
<keyword evidence="2" id="KW-1185">Reference proteome</keyword>
<accession>A0ABV7RTS3</accession>
<protein>
    <submittedName>
        <fullName evidence="1">MmcB family DNA repair protein</fullName>
    </submittedName>
</protein>
<dbReference type="PIRSF" id="PIRSF031796">
    <property type="entry name" value="UPC031796"/>
    <property type="match status" value="1"/>
</dbReference>
<dbReference type="Proteomes" id="UP001595596">
    <property type="component" value="Unassembled WGS sequence"/>
</dbReference>
<organism evidence="1 2">
    <name type="scientific">Paracoccus simplex</name>
    <dbReference type="NCBI Taxonomy" id="2086346"/>
    <lineage>
        <taxon>Bacteria</taxon>
        <taxon>Pseudomonadati</taxon>
        <taxon>Pseudomonadota</taxon>
        <taxon>Alphaproteobacteria</taxon>
        <taxon>Rhodobacterales</taxon>
        <taxon>Paracoccaceae</taxon>
        <taxon>Paracoccus</taxon>
    </lineage>
</organism>
<dbReference type="Pfam" id="PF06319">
    <property type="entry name" value="MmcB-like"/>
    <property type="match status" value="1"/>
</dbReference>